<keyword evidence="1" id="KW-0732">Signal</keyword>
<comment type="caution">
    <text evidence="2">The sequence shown here is derived from an EMBL/GenBank/DDBJ whole genome shotgun (WGS) entry which is preliminary data.</text>
</comment>
<sequence length="88" mass="9834">MRQLAKHLNQFRKTSMKQLLIAALLAGGLAACNNAGNPDSDMRDSAAIEERRMDTNLNRPGDSLMRDTLRMDTTNRPIGTADSIRQKY</sequence>
<feature type="chain" id="PRO_5020757509" description="Lipoprotein" evidence="1">
    <location>
        <begin position="36"/>
        <end position="88"/>
    </location>
</feature>
<dbReference type="EMBL" id="SGXA01000002">
    <property type="protein sequence ID" value="RZS71871.1"/>
    <property type="molecule type" value="Genomic_DNA"/>
</dbReference>
<name>A0A4V2F0Z7_9BACT</name>
<dbReference type="Proteomes" id="UP000293874">
    <property type="component" value="Unassembled WGS sequence"/>
</dbReference>
<keyword evidence="3" id="KW-1185">Reference proteome</keyword>
<evidence type="ECO:0008006" key="4">
    <source>
        <dbReference type="Google" id="ProtNLM"/>
    </source>
</evidence>
<reference evidence="2 3" key="1">
    <citation type="submission" date="2019-02" db="EMBL/GenBank/DDBJ databases">
        <title>Genomic Encyclopedia of Type Strains, Phase IV (KMG-IV): sequencing the most valuable type-strain genomes for metagenomic binning, comparative biology and taxonomic classification.</title>
        <authorList>
            <person name="Goeker M."/>
        </authorList>
    </citation>
    <scope>NUCLEOTIDE SEQUENCE [LARGE SCALE GENOMIC DNA]</scope>
    <source>
        <strain evidence="2 3">DSM 18116</strain>
    </source>
</reference>
<evidence type="ECO:0000256" key="1">
    <source>
        <dbReference type="SAM" id="SignalP"/>
    </source>
</evidence>
<accession>A0A4V2F0Z7</accession>
<dbReference type="AlphaFoldDB" id="A0A4V2F0Z7"/>
<proteinExistence type="predicted"/>
<evidence type="ECO:0000313" key="2">
    <source>
        <dbReference type="EMBL" id="RZS71871.1"/>
    </source>
</evidence>
<evidence type="ECO:0000313" key="3">
    <source>
        <dbReference type="Proteomes" id="UP000293874"/>
    </source>
</evidence>
<gene>
    <name evidence="2" type="ORF">EV199_3784</name>
</gene>
<dbReference type="PROSITE" id="PS51257">
    <property type="entry name" value="PROKAR_LIPOPROTEIN"/>
    <property type="match status" value="1"/>
</dbReference>
<feature type="signal peptide" evidence="1">
    <location>
        <begin position="1"/>
        <end position="35"/>
    </location>
</feature>
<protein>
    <recommendedName>
        <fullName evidence="4">Lipoprotein</fullName>
    </recommendedName>
</protein>
<organism evidence="2 3">
    <name type="scientific">Pseudobacter ginsenosidimutans</name>
    <dbReference type="NCBI Taxonomy" id="661488"/>
    <lineage>
        <taxon>Bacteria</taxon>
        <taxon>Pseudomonadati</taxon>
        <taxon>Bacteroidota</taxon>
        <taxon>Chitinophagia</taxon>
        <taxon>Chitinophagales</taxon>
        <taxon>Chitinophagaceae</taxon>
        <taxon>Pseudobacter</taxon>
    </lineage>
</organism>